<feature type="region of interest" description="Disordered" evidence="1">
    <location>
        <begin position="86"/>
        <end position="133"/>
    </location>
</feature>
<evidence type="ECO:0000256" key="1">
    <source>
        <dbReference type="SAM" id="MobiDB-lite"/>
    </source>
</evidence>
<organism evidence="2 3">
    <name type="scientific">Streptomyces hebeiensis</name>
    <dbReference type="NCBI Taxonomy" id="229486"/>
    <lineage>
        <taxon>Bacteria</taxon>
        <taxon>Bacillati</taxon>
        <taxon>Actinomycetota</taxon>
        <taxon>Actinomycetes</taxon>
        <taxon>Kitasatosporales</taxon>
        <taxon>Streptomycetaceae</taxon>
        <taxon>Streptomyces</taxon>
    </lineage>
</organism>
<evidence type="ECO:0008006" key="4">
    <source>
        <dbReference type="Google" id="ProtNLM"/>
    </source>
</evidence>
<protein>
    <recommendedName>
        <fullName evidence="4">Transposase</fullName>
    </recommendedName>
</protein>
<proteinExistence type="predicted"/>
<evidence type="ECO:0000313" key="2">
    <source>
        <dbReference type="EMBL" id="GAA1154490.1"/>
    </source>
</evidence>
<comment type="caution">
    <text evidence="2">The sequence shown here is derived from an EMBL/GenBank/DDBJ whole genome shotgun (WGS) entry which is preliminary data.</text>
</comment>
<reference evidence="2 3" key="1">
    <citation type="journal article" date="2019" name="Int. J. Syst. Evol. Microbiol.">
        <title>The Global Catalogue of Microorganisms (GCM) 10K type strain sequencing project: providing services to taxonomists for standard genome sequencing and annotation.</title>
        <authorList>
            <consortium name="The Broad Institute Genomics Platform"/>
            <consortium name="The Broad Institute Genome Sequencing Center for Infectious Disease"/>
            <person name="Wu L."/>
            <person name="Ma J."/>
        </authorList>
    </citation>
    <scope>NUCLEOTIDE SEQUENCE [LARGE SCALE GENOMIC DNA]</scope>
    <source>
        <strain evidence="2 3">JCM 12696</strain>
    </source>
</reference>
<dbReference type="EMBL" id="BAAAKV010000004">
    <property type="protein sequence ID" value="GAA1154490.1"/>
    <property type="molecule type" value="Genomic_DNA"/>
</dbReference>
<gene>
    <name evidence="2" type="ORF">GCM10009654_07550</name>
</gene>
<evidence type="ECO:0000313" key="3">
    <source>
        <dbReference type="Proteomes" id="UP001501371"/>
    </source>
</evidence>
<feature type="compositionally biased region" description="Basic and acidic residues" evidence="1">
    <location>
        <begin position="114"/>
        <end position="133"/>
    </location>
</feature>
<name>A0ABN1UK55_9ACTN</name>
<dbReference type="Proteomes" id="UP001501371">
    <property type="component" value="Unassembled WGS sequence"/>
</dbReference>
<keyword evidence="3" id="KW-1185">Reference proteome</keyword>
<accession>A0ABN1UK55</accession>
<sequence>MFTEIRDANAQILEDNAQRRAAIDELATVPWKGAENRARRKAMKAAIDEMPAFRRITGPATRLHVKATLRAALNDAIGQQIITFNPGRSCRDRSGTQAEGAGVDGRAGRQVGADGREAVTRDGLDTPTDRRLP</sequence>